<evidence type="ECO:0000313" key="3">
    <source>
        <dbReference type="Proteomes" id="UP000623467"/>
    </source>
</evidence>
<feature type="compositionally biased region" description="Basic residues" evidence="1">
    <location>
        <begin position="457"/>
        <end position="467"/>
    </location>
</feature>
<dbReference type="EMBL" id="JACAZH010000018">
    <property type="protein sequence ID" value="KAF7346657.1"/>
    <property type="molecule type" value="Genomic_DNA"/>
</dbReference>
<gene>
    <name evidence="2" type="ORF">MSAN_01803300</name>
</gene>
<feature type="compositionally biased region" description="Basic residues" evidence="1">
    <location>
        <begin position="343"/>
        <end position="364"/>
    </location>
</feature>
<protein>
    <submittedName>
        <fullName evidence="2">Uncharacterized protein</fullName>
    </submittedName>
</protein>
<organism evidence="2 3">
    <name type="scientific">Mycena sanguinolenta</name>
    <dbReference type="NCBI Taxonomy" id="230812"/>
    <lineage>
        <taxon>Eukaryota</taxon>
        <taxon>Fungi</taxon>
        <taxon>Dikarya</taxon>
        <taxon>Basidiomycota</taxon>
        <taxon>Agaricomycotina</taxon>
        <taxon>Agaricomycetes</taxon>
        <taxon>Agaricomycetidae</taxon>
        <taxon>Agaricales</taxon>
        <taxon>Marasmiineae</taxon>
        <taxon>Mycenaceae</taxon>
        <taxon>Mycena</taxon>
    </lineage>
</organism>
<reference evidence="2" key="1">
    <citation type="submission" date="2020-05" db="EMBL/GenBank/DDBJ databases">
        <title>Mycena genomes resolve the evolution of fungal bioluminescence.</title>
        <authorList>
            <person name="Tsai I.J."/>
        </authorList>
    </citation>
    <scope>NUCLEOTIDE SEQUENCE</scope>
    <source>
        <strain evidence="2">160909Yilan</strain>
    </source>
</reference>
<comment type="caution">
    <text evidence="2">The sequence shown here is derived from an EMBL/GenBank/DDBJ whole genome shotgun (WGS) entry which is preliminary data.</text>
</comment>
<dbReference type="Proteomes" id="UP000623467">
    <property type="component" value="Unassembled WGS sequence"/>
</dbReference>
<feature type="region of interest" description="Disordered" evidence="1">
    <location>
        <begin position="446"/>
        <end position="467"/>
    </location>
</feature>
<dbReference type="OrthoDB" id="2687259at2759"/>
<evidence type="ECO:0000256" key="1">
    <source>
        <dbReference type="SAM" id="MobiDB-lite"/>
    </source>
</evidence>
<accession>A0A8H6XUJ6</accession>
<evidence type="ECO:0000313" key="2">
    <source>
        <dbReference type="EMBL" id="KAF7346657.1"/>
    </source>
</evidence>
<proteinExistence type="predicted"/>
<feature type="compositionally biased region" description="Acidic residues" evidence="1">
    <location>
        <begin position="736"/>
        <end position="745"/>
    </location>
</feature>
<feature type="region of interest" description="Disordered" evidence="1">
    <location>
        <begin position="341"/>
        <end position="365"/>
    </location>
</feature>
<name>A0A8H6XUJ6_9AGAR</name>
<feature type="compositionally biased region" description="Acidic residues" evidence="1">
    <location>
        <begin position="815"/>
        <end position="834"/>
    </location>
</feature>
<dbReference type="AlphaFoldDB" id="A0A8H6XUJ6"/>
<keyword evidence="3" id="KW-1185">Reference proteome</keyword>
<dbReference type="InterPro" id="IPR041078">
    <property type="entry name" value="Plavaka"/>
</dbReference>
<dbReference type="Pfam" id="PF18759">
    <property type="entry name" value="Plavaka"/>
    <property type="match status" value="1"/>
</dbReference>
<feature type="region of interest" description="Disordered" evidence="1">
    <location>
        <begin position="721"/>
        <end position="834"/>
    </location>
</feature>
<sequence>MFWSDSTHLATFCNASRWPLYLFFGNLSKWVRAKPRSSACHHLAYIPKLPDEFHNFYTHLTGSAPSAGILAHCHRELMHAVWEKILDDDFMEAYEHGIILNCNNDSADYPEKTLLADIRNLGSSPCPRCKITTDKIPNVSTKNDDKARTKLERVDTPAYHGLVATARHWIYDLGDNVKSSRIKHLLKPTSFVLTLNTFSQRFSKFGSNFYKMFVPDFLHEVELGVFKSLFSHLIHMLIANGESSVSLLNERYRMVPPFGRTVIWQFEANVSAMKKMAARNFEDLLQCAIPCFEGLFDEPHNSVVLSLLFTFCEWHAFAKLRMHTPPLLTCLLEATTQLGQKATRGRHKARKSKKQSRVVPQRHQRAAEKVKVTINLKTYKFHSLGDYLHFIRWFGTSDSYLTQTGELEHQRVKRFYVHNKNTAVRQMTILERREQALLHIARKLGKILPSPPPQPHTKGKRKAGAKRKHHHISTSHNFHTNIPQFLHENEGDPAVQDFLPKLKNHLLGRLAHPDYSDDTEEFTDKEQHSLVIANNRMYQRKVLRVNYTTYDVRRGQDSMNPHTRADIMTLPPQGDTSHLFSYARILSVFHVEVIRNVHGATHVPVPTSLDVLSVRNCRQDTSFHAGFKAKRLHHLEFVPADQPNVFSFLNPDKVIHGAHLIPAFHHGHTHDLLGEGPSLVLDDEMDEWQYHYVNMFVDRDMYMQYVGGGIRRYKVEVDNEAGTAGDGEDIRLGPEGDSEPEDIGEVDSVVAEGEDGTSVVPGDGDEVDNSEKVAGSESGSDSEDSRGSAASTTDDDGGDDGGNKDSDAASSVDLGAEDGEGYMEEEEGEGYALL</sequence>